<organism evidence="2 4">
    <name type="scientific">Pristionchus mayeri</name>
    <dbReference type="NCBI Taxonomy" id="1317129"/>
    <lineage>
        <taxon>Eukaryota</taxon>
        <taxon>Metazoa</taxon>
        <taxon>Ecdysozoa</taxon>
        <taxon>Nematoda</taxon>
        <taxon>Chromadorea</taxon>
        <taxon>Rhabditida</taxon>
        <taxon>Rhabditina</taxon>
        <taxon>Diplogasteromorpha</taxon>
        <taxon>Diplogasteroidea</taxon>
        <taxon>Neodiplogasteridae</taxon>
        <taxon>Pristionchus</taxon>
    </lineage>
</organism>
<reference evidence="4" key="1">
    <citation type="submission" date="2022-10" db="EMBL/GenBank/DDBJ databases">
        <title>Genome assembly of Pristionchus species.</title>
        <authorList>
            <person name="Yoshida K."/>
            <person name="Sommer R.J."/>
        </authorList>
    </citation>
    <scope>NUCLEOTIDE SEQUENCE [LARGE SCALE GENOMIC DNA]</scope>
    <source>
        <strain evidence="4">RS5460</strain>
    </source>
</reference>
<evidence type="ECO:0000313" key="4">
    <source>
        <dbReference type="Proteomes" id="UP001328107"/>
    </source>
</evidence>
<reference evidence="2" key="2">
    <citation type="submission" date="2023-06" db="EMBL/GenBank/DDBJ databases">
        <title>Genome assembly of Pristionchus species.</title>
        <authorList>
            <person name="Yoshida K."/>
            <person name="Sommer R.J."/>
        </authorList>
    </citation>
    <scope>NUCLEOTIDE SEQUENCE</scope>
    <source>
        <strain evidence="2 4">RS5460</strain>
    </source>
</reference>
<name>A0AAN5I967_9BILA</name>
<feature type="compositionally biased region" description="Basic and acidic residues" evidence="1">
    <location>
        <begin position="39"/>
        <end position="51"/>
    </location>
</feature>
<dbReference type="Proteomes" id="UP001328107">
    <property type="component" value="Unassembled WGS sequence"/>
</dbReference>
<dbReference type="EMBL" id="BTRK01000006">
    <property type="protein sequence ID" value="GMR57313.1"/>
    <property type="molecule type" value="Genomic_DNA"/>
</dbReference>
<feature type="non-terminal residue" evidence="2">
    <location>
        <position position="1"/>
    </location>
</feature>
<accession>A0AAN5I967</accession>
<evidence type="ECO:0000313" key="2">
    <source>
        <dbReference type="EMBL" id="GMR57313.1"/>
    </source>
</evidence>
<protein>
    <submittedName>
        <fullName evidence="2">Uncharacterized protein</fullName>
    </submittedName>
</protein>
<sequence>IWNYVHEGGGWTEKGNLTSTYTTTNDGTAYDSDVGFGRKLREDSTPRHGSEEQDGLDELVFSLDDYRIGMGP</sequence>
<evidence type="ECO:0000313" key="3">
    <source>
        <dbReference type="EMBL" id="GMR57321.1"/>
    </source>
</evidence>
<dbReference type="AlphaFoldDB" id="A0AAN5I967"/>
<comment type="caution">
    <text evidence="2">The sequence shown here is derived from an EMBL/GenBank/DDBJ whole genome shotgun (WGS) entry which is preliminary data.</text>
</comment>
<proteinExistence type="predicted"/>
<feature type="region of interest" description="Disordered" evidence="1">
    <location>
        <begin position="22"/>
        <end position="56"/>
    </location>
</feature>
<evidence type="ECO:0000256" key="1">
    <source>
        <dbReference type="SAM" id="MobiDB-lite"/>
    </source>
</evidence>
<gene>
    <name evidence="2" type="ORF">PMAYCL1PPCAC_27508</name>
    <name evidence="3" type="ORF">PMAYCL1PPCAC_27516</name>
</gene>
<dbReference type="EMBL" id="BTRK01000006">
    <property type="protein sequence ID" value="GMR57321.1"/>
    <property type="molecule type" value="Genomic_DNA"/>
</dbReference>
<keyword evidence="4" id="KW-1185">Reference proteome</keyword>